<evidence type="ECO:0000259" key="2">
    <source>
        <dbReference type="Pfam" id="PF02861"/>
    </source>
</evidence>
<name>A0A3R7F9Z7_9ACTN</name>
<dbReference type="Pfam" id="PF02861">
    <property type="entry name" value="Clp_N"/>
    <property type="match status" value="1"/>
</dbReference>
<organism evidence="3 4">
    <name type="scientific">Streptomyces xinghaiensis</name>
    <dbReference type="NCBI Taxonomy" id="1038928"/>
    <lineage>
        <taxon>Bacteria</taxon>
        <taxon>Bacillati</taxon>
        <taxon>Actinomycetota</taxon>
        <taxon>Actinomycetes</taxon>
        <taxon>Kitasatosporales</taxon>
        <taxon>Streptomycetaceae</taxon>
        <taxon>Streptomyces</taxon>
    </lineage>
</organism>
<dbReference type="EMBL" id="JNAD02000010">
    <property type="protein sequence ID" value="RKM93650.1"/>
    <property type="molecule type" value="Genomic_DNA"/>
</dbReference>
<feature type="domain" description="Clp R" evidence="2">
    <location>
        <begin position="99"/>
        <end position="159"/>
    </location>
</feature>
<sequence>MGAIKEPDWSIVGVLGSARGARGATDAEAIGTEHLLAGVTTAKGAARQALADEGATKVAVAQVLRNRGDRDGAWSVADDPEGSVASQDLLGDDGDKGIRFTGAAARALTAAMGRAQREGAAKFGADHLLRALLEEDNRAVELLAACGVAPQAVRARLDGGTGSRDDGLAPLLHPTRDVLLGRGHYRQMPFWKRWVVRYGGMNWATMPFEWVRYETLEQARRLGHRVVGTEHVLLAVLATHEVVLRYPHMAGESTPAAGTRYAGGERLARLGVDHASVHSALTGDRVRLTADPRPFGQYIDESAGRSAVRQVDSCSGSAADPGTGPLVEVLLKEETRARRLTDALTVTAGD</sequence>
<evidence type="ECO:0000313" key="3">
    <source>
        <dbReference type="EMBL" id="RKM93650.1"/>
    </source>
</evidence>
<keyword evidence="4" id="KW-1185">Reference proteome</keyword>
<evidence type="ECO:0000313" key="4">
    <source>
        <dbReference type="Proteomes" id="UP000028058"/>
    </source>
</evidence>
<evidence type="ECO:0000256" key="1">
    <source>
        <dbReference type="SAM" id="MobiDB-lite"/>
    </source>
</evidence>
<accession>A0A3R7F9Z7</accession>
<dbReference type="InterPro" id="IPR036628">
    <property type="entry name" value="Clp_N_dom_sf"/>
</dbReference>
<comment type="caution">
    <text evidence="3">The sequence shown here is derived from an EMBL/GenBank/DDBJ whole genome shotgun (WGS) entry which is preliminary data.</text>
</comment>
<dbReference type="RefSeq" id="WP_043462595.1">
    <property type="nucleotide sequence ID" value="NZ_CP134822.1"/>
</dbReference>
<dbReference type="OrthoDB" id="4016906at2"/>
<reference evidence="3 4" key="1">
    <citation type="journal article" date="2014" name="Genome Announc.">
        <title>Draft Genome Sequence of Streptomyces fradiae ATCC 19609, a Strain Highly Sensitive to Antibiotics.</title>
        <authorList>
            <person name="Bekker O.B."/>
            <person name="Klimina K.M."/>
            <person name="Vatlin A.A."/>
            <person name="Zakharevich N.V."/>
            <person name="Kasianov A.S."/>
            <person name="Danilenko V.N."/>
        </authorList>
    </citation>
    <scope>NUCLEOTIDE SEQUENCE [LARGE SCALE GENOMIC DNA]</scope>
    <source>
        <strain evidence="3 4">ATCC 19609</strain>
    </source>
</reference>
<dbReference type="SUPFAM" id="SSF81923">
    <property type="entry name" value="Double Clp-N motif"/>
    <property type="match status" value="1"/>
</dbReference>
<gene>
    <name evidence="3" type="ORF">SFRA_021000</name>
</gene>
<dbReference type="Proteomes" id="UP000028058">
    <property type="component" value="Unassembled WGS sequence"/>
</dbReference>
<protein>
    <recommendedName>
        <fullName evidence="2">Clp R domain-containing protein</fullName>
    </recommendedName>
</protein>
<dbReference type="AlphaFoldDB" id="A0A3R7F9Z7"/>
<dbReference type="Gene3D" id="1.10.1780.10">
    <property type="entry name" value="Clp, N-terminal domain"/>
    <property type="match status" value="2"/>
</dbReference>
<proteinExistence type="predicted"/>
<feature type="region of interest" description="Disordered" evidence="1">
    <location>
        <begin position="70"/>
        <end position="90"/>
    </location>
</feature>
<dbReference type="InterPro" id="IPR004176">
    <property type="entry name" value="Clp_R_N"/>
</dbReference>